<dbReference type="GO" id="GO:0005975">
    <property type="term" value="P:carbohydrate metabolic process"/>
    <property type="evidence" value="ECO:0007669"/>
    <property type="project" value="TreeGrafter"/>
</dbReference>
<dbReference type="AlphaFoldDB" id="E4T5G4"/>
<dbReference type="SUPFAM" id="SSF52266">
    <property type="entry name" value="SGNH hydrolase"/>
    <property type="match status" value="1"/>
</dbReference>
<dbReference type="eggNOG" id="COG1649">
    <property type="taxonomic scope" value="Bacteria"/>
</dbReference>
<name>E4T5G4_PALPW</name>
<organism evidence="3 4">
    <name type="scientific">Paludibacter propionicigenes (strain DSM 17365 / JCM 13257 / WB4)</name>
    <dbReference type="NCBI Taxonomy" id="694427"/>
    <lineage>
        <taxon>Bacteria</taxon>
        <taxon>Pseudomonadati</taxon>
        <taxon>Bacteroidota</taxon>
        <taxon>Bacteroidia</taxon>
        <taxon>Bacteroidales</taxon>
        <taxon>Paludibacteraceae</taxon>
        <taxon>Paludibacter</taxon>
    </lineage>
</organism>
<proteinExistence type="predicted"/>
<dbReference type="PANTHER" id="PTHR22901">
    <property type="entry name" value="SIALATE O-ACETYLESTERASE"/>
    <property type="match status" value="1"/>
</dbReference>
<dbReference type="STRING" id="694427.Palpr_1819"/>
<dbReference type="Pfam" id="PF03629">
    <property type="entry name" value="SASA"/>
    <property type="match status" value="1"/>
</dbReference>
<dbReference type="Gene3D" id="3.40.50.1110">
    <property type="entry name" value="SGNH hydrolase"/>
    <property type="match status" value="1"/>
</dbReference>
<dbReference type="PANTHER" id="PTHR22901:SF0">
    <property type="entry name" value="SIALATE O-ACETYLESTERASE"/>
    <property type="match status" value="1"/>
</dbReference>
<protein>
    <submittedName>
        <fullName evidence="3">Sialate O-acetylesterase</fullName>
        <ecNumber evidence="3">3.1.1.53</ecNumber>
    </submittedName>
</protein>
<dbReference type="Proteomes" id="UP000008718">
    <property type="component" value="Chromosome"/>
</dbReference>
<reference key="1">
    <citation type="submission" date="2010-11" db="EMBL/GenBank/DDBJ databases">
        <title>The complete genome of Paludibacter propionicigenes DSM 17365.</title>
        <authorList>
            <consortium name="US DOE Joint Genome Institute (JGI-PGF)"/>
            <person name="Lucas S."/>
            <person name="Copeland A."/>
            <person name="Lapidus A."/>
            <person name="Bruce D."/>
            <person name="Goodwin L."/>
            <person name="Pitluck S."/>
            <person name="Kyrpides N."/>
            <person name="Mavromatis K."/>
            <person name="Ivanova N."/>
            <person name="Munk A.C."/>
            <person name="Brettin T."/>
            <person name="Detter J.C."/>
            <person name="Han C."/>
            <person name="Tapia R."/>
            <person name="Land M."/>
            <person name="Hauser L."/>
            <person name="Markowitz V."/>
            <person name="Cheng J.-F."/>
            <person name="Hugenholtz P."/>
            <person name="Woyke T."/>
            <person name="Wu D."/>
            <person name="Gronow S."/>
            <person name="Wellnitz S."/>
            <person name="Brambilla E."/>
            <person name="Klenk H.-P."/>
            <person name="Eisen J.A."/>
        </authorList>
    </citation>
    <scope>NUCLEOTIDE SEQUENCE</scope>
    <source>
        <strain>WB4</strain>
    </source>
</reference>
<evidence type="ECO:0000259" key="2">
    <source>
        <dbReference type="Pfam" id="PF03629"/>
    </source>
</evidence>
<evidence type="ECO:0000313" key="4">
    <source>
        <dbReference type="Proteomes" id="UP000008718"/>
    </source>
</evidence>
<feature type="domain" description="Sialate O-acetylesterase" evidence="2">
    <location>
        <begin position="146"/>
        <end position="390"/>
    </location>
</feature>
<dbReference type="InterPro" id="IPR005181">
    <property type="entry name" value="SASA"/>
</dbReference>
<dbReference type="InterPro" id="IPR036514">
    <property type="entry name" value="SGNH_hydro_sf"/>
</dbReference>
<dbReference type="InterPro" id="IPR039329">
    <property type="entry name" value="SIAE"/>
</dbReference>
<evidence type="ECO:0000256" key="1">
    <source>
        <dbReference type="ARBA" id="ARBA00022801"/>
    </source>
</evidence>
<dbReference type="OrthoDB" id="9816001at2"/>
<dbReference type="GO" id="GO:0001681">
    <property type="term" value="F:sialate O-acetylesterase activity"/>
    <property type="evidence" value="ECO:0007669"/>
    <property type="project" value="UniProtKB-EC"/>
</dbReference>
<evidence type="ECO:0000313" key="3">
    <source>
        <dbReference type="EMBL" id="ADQ79958.1"/>
    </source>
</evidence>
<sequence>MVLLSTNALFLRVENNLFRVDLMEMFNGYSFALLFKFNTMKKLLVPILLCLALNTSAQWAFRLPSIISNHAVLQQSTDVKLWGWAQSGSTVKISCSWNPTDTVKAEPRKDWTWDAIVKTPKAGGPYTITFISSSQKVVIEDILIGEVWLCSGQSNMEYAFNWESKPIDVGDAVAKSANNQLRFFQLSHTYSIYPKDNSDGEWKISSPETTPSMSVAGYFFGKTINEKTKAPVGLIASYWGGTNVQSWIPNEVFAENAELKTLAEDTKAVNWAPVAPAVIYNSMLQPLVNYKIAGAIWYQGEGNTGEPQNYSKLFEGLITGWRKAFNNDFPFYFVQIAPWSGYGKNSAAYLREQQEAVLHLPKTGMITVGDLVDNIKDIHPRIKKEVGMRLVNLALKEHYGFQDVNPYHPRYKNFSIKKDKINIRFTTSGKLICKAKTPANFQLAGADNQFFPAVAKIEKDGSITVSSKEVKVPVSVRYCFTNDATPDLFDTNGLPLIPFRTDMIQYKP</sequence>
<dbReference type="HOGENOM" id="CLU_015150_0_0_10"/>
<keyword evidence="1 3" id="KW-0378">Hydrolase</keyword>
<dbReference type="EMBL" id="CP002345">
    <property type="protein sequence ID" value="ADQ79958.1"/>
    <property type="molecule type" value="Genomic_DNA"/>
</dbReference>
<keyword evidence="4" id="KW-1185">Reference proteome</keyword>
<gene>
    <name evidence="3" type="ordered locus">Palpr_1819</name>
</gene>
<dbReference type="KEGG" id="ppn:Palpr_1819"/>
<reference evidence="3 4" key="2">
    <citation type="journal article" date="2011" name="Stand. Genomic Sci.">
        <title>Complete genome sequence of Paludibacter propionicigenes type strain (WB4).</title>
        <authorList>
            <person name="Gronow S."/>
            <person name="Munk C."/>
            <person name="Lapidus A."/>
            <person name="Nolan M."/>
            <person name="Lucas S."/>
            <person name="Hammon N."/>
            <person name="Deshpande S."/>
            <person name="Cheng J.F."/>
            <person name="Tapia R."/>
            <person name="Han C."/>
            <person name="Goodwin L."/>
            <person name="Pitluck S."/>
            <person name="Liolios K."/>
            <person name="Ivanova N."/>
            <person name="Mavromatis K."/>
            <person name="Mikhailova N."/>
            <person name="Pati A."/>
            <person name="Chen A."/>
            <person name="Palaniappan K."/>
            <person name="Land M."/>
            <person name="Hauser L."/>
            <person name="Chang Y.J."/>
            <person name="Jeffries C.D."/>
            <person name="Brambilla E."/>
            <person name="Rohde M."/>
            <person name="Goker M."/>
            <person name="Detter J.C."/>
            <person name="Woyke T."/>
            <person name="Bristow J."/>
            <person name="Eisen J.A."/>
            <person name="Markowitz V."/>
            <person name="Hugenholtz P."/>
            <person name="Kyrpides N.C."/>
            <person name="Klenk H.P."/>
        </authorList>
    </citation>
    <scope>NUCLEOTIDE SEQUENCE [LARGE SCALE GENOMIC DNA]</scope>
    <source>
        <strain evidence="4">DSM 17365 / JCM 13257 / WB4</strain>
    </source>
</reference>
<accession>E4T5G4</accession>
<dbReference type="EC" id="3.1.1.53" evidence="3"/>